<dbReference type="SMART" id="SM00419">
    <property type="entry name" value="HTH_CRP"/>
    <property type="match status" value="1"/>
</dbReference>
<evidence type="ECO:0000259" key="1">
    <source>
        <dbReference type="PROSITE" id="PS50042"/>
    </source>
</evidence>
<dbReference type="InterPro" id="IPR018335">
    <property type="entry name" value="Tscrpt_reg_HTH_Crp-type_CS"/>
</dbReference>
<comment type="caution">
    <text evidence="3">The sequence shown here is derived from an EMBL/GenBank/DDBJ whole genome shotgun (WGS) entry which is preliminary data.</text>
</comment>
<evidence type="ECO:0000313" key="3">
    <source>
        <dbReference type="EMBL" id="MBU5593253.1"/>
    </source>
</evidence>
<dbReference type="Pfam" id="PF00027">
    <property type="entry name" value="cNMP_binding"/>
    <property type="match status" value="1"/>
</dbReference>
<dbReference type="Pfam" id="PF13545">
    <property type="entry name" value="HTH_Crp_2"/>
    <property type="match status" value="1"/>
</dbReference>
<feature type="domain" description="HTH crp-type" evidence="2">
    <location>
        <begin position="142"/>
        <end position="215"/>
    </location>
</feature>
<keyword evidence="4" id="KW-1185">Reference proteome</keyword>
<proteinExistence type="predicted"/>
<feature type="domain" description="Cyclic nucleotide-binding" evidence="1">
    <location>
        <begin position="47"/>
        <end position="128"/>
    </location>
</feature>
<evidence type="ECO:0000259" key="2">
    <source>
        <dbReference type="PROSITE" id="PS51063"/>
    </source>
</evidence>
<dbReference type="CDD" id="cd00092">
    <property type="entry name" value="HTH_CRP"/>
    <property type="match status" value="1"/>
</dbReference>
<dbReference type="PROSITE" id="PS50042">
    <property type="entry name" value="CNMP_BINDING_3"/>
    <property type="match status" value="1"/>
</dbReference>
<dbReference type="PROSITE" id="PS51063">
    <property type="entry name" value="HTH_CRP_2"/>
    <property type="match status" value="1"/>
</dbReference>
<sequence length="224" mass="25828">MYKELFDEEKQNKMRNFFINDFAPLGNVYNYSKNEVININEDSFVAVVTRGRVKHSLYDTNGGEKLLYFLKSGEIFGEVDYFTGSKLSLIVKTMEPTTISVVPGNILDEFLISKPMAYRYFIHSISRKYRISIFQISDMLFSSSNPRIADTIYRLALQDLTYVDGNYIINTAMTHQDLADLIGCSRVTVTRTLKRLKTEGVIDVKNKKIIIKDLDKLKSHIETF</sequence>
<evidence type="ECO:0000313" key="4">
    <source>
        <dbReference type="Proteomes" id="UP000736583"/>
    </source>
</evidence>
<dbReference type="CDD" id="cd00038">
    <property type="entry name" value="CAP_ED"/>
    <property type="match status" value="1"/>
</dbReference>
<gene>
    <name evidence="3" type="ORF">KQI89_16005</name>
</gene>
<dbReference type="EMBL" id="JAHLQL010000008">
    <property type="protein sequence ID" value="MBU5593253.1"/>
    <property type="molecule type" value="Genomic_DNA"/>
</dbReference>
<dbReference type="InterPro" id="IPR012318">
    <property type="entry name" value="HTH_CRP"/>
</dbReference>
<accession>A0ABS6F4R7</accession>
<organism evidence="3 4">
    <name type="scientific">Clostridium simiarum</name>
    <dbReference type="NCBI Taxonomy" id="2841506"/>
    <lineage>
        <taxon>Bacteria</taxon>
        <taxon>Bacillati</taxon>
        <taxon>Bacillota</taxon>
        <taxon>Clostridia</taxon>
        <taxon>Eubacteriales</taxon>
        <taxon>Clostridiaceae</taxon>
        <taxon>Clostridium</taxon>
    </lineage>
</organism>
<dbReference type="PROSITE" id="PS00042">
    <property type="entry name" value="HTH_CRP_1"/>
    <property type="match status" value="1"/>
</dbReference>
<dbReference type="RefSeq" id="WP_216457929.1">
    <property type="nucleotide sequence ID" value="NZ_JAHLQL010000008.1"/>
</dbReference>
<dbReference type="InterPro" id="IPR000595">
    <property type="entry name" value="cNMP-bd_dom"/>
</dbReference>
<protein>
    <submittedName>
        <fullName evidence="3">Crp/Fnr family transcriptional regulator</fullName>
    </submittedName>
</protein>
<reference evidence="3 4" key="1">
    <citation type="submission" date="2021-06" db="EMBL/GenBank/DDBJ databases">
        <authorList>
            <person name="Sun Q."/>
            <person name="Li D."/>
        </authorList>
    </citation>
    <scope>NUCLEOTIDE SEQUENCE [LARGE SCALE GENOMIC DNA]</scope>
    <source>
        <strain evidence="3 4">MSJ-4</strain>
    </source>
</reference>
<name>A0ABS6F4R7_9CLOT</name>
<dbReference type="Proteomes" id="UP000736583">
    <property type="component" value="Unassembled WGS sequence"/>
</dbReference>